<dbReference type="SUPFAM" id="SSF52768">
    <property type="entry name" value="Arginase/deacetylase"/>
    <property type="match status" value="1"/>
</dbReference>
<evidence type="ECO:0000256" key="3">
    <source>
        <dbReference type="PROSITE-ProRule" id="PRU00742"/>
    </source>
</evidence>
<dbReference type="Gene3D" id="3.40.800.10">
    <property type="entry name" value="Ureohydrolase domain"/>
    <property type="match status" value="1"/>
</dbReference>
<organism evidence="5 6">
    <name type="scientific">Vulcanisaeta souniana JCM 11219</name>
    <dbReference type="NCBI Taxonomy" id="1293586"/>
    <lineage>
        <taxon>Archaea</taxon>
        <taxon>Thermoproteota</taxon>
        <taxon>Thermoprotei</taxon>
        <taxon>Thermoproteales</taxon>
        <taxon>Thermoproteaceae</taxon>
        <taxon>Vulcanisaeta</taxon>
    </lineage>
</organism>
<dbReference type="PANTHER" id="PTHR11358:SF26">
    <property type="entry name" value="GUANIDINO ACID HYDROLASE, MITOCHONDRIAL"/>
    <property type="match status" value="1"/>
</dbReference>
<evidence type="ECO:0000313" key="4">
    <source>
        <dbReference type="EMBL" id="BDR92864.1"/>
    </source>
</evidence>
<gene>
    <name evidence="5" type="ORF">GCM10007112_17830</name>
    <name evidence="4" type="ORF">Vsou_19570</name>
</gene>
<dbReference type="GO" id="GO:0008783">
    <property type="term" value="F:agmatinase activity"/>
    <property type="evidence" value="ECO:0007669"/>
    <property type="project" value="TreeGrafter"/>
</dbReference>
<dbReference type="PROSITE" id="PS51409">
    <property type="entry name" value="ARGINASE_2"/>
    <property type="match status" value="1"/>
</dbReference>
<dbReference type="Pfam" id="PF00491">
    <property type="entry name" value="Arginase"/>
    <property type="match status" value="1"/>
</dbReference>
<dbReference type="OrthoDB" id="7186at2157"/>
<keyword evidence="2" id="KW-0378">Hydrolase</keyword>
<dbReference type="Proteomes" id="UP000657075">
    <property type="component" value="Unassembled WGS sequence"/>
</dbReference>
<dbReference type="InterPro" id="IPR023696">
    <property type="entry name" value="Ureohydrolase_dom_sf"/>
</dbReference>
<dbReference type="InterPro" id="IPR006035">
    <property type="entry name" value="Ureohydrolase"/>
</dbReference>
<evidence type="ECO:0000313" key="5">
    <source>
        <dbReference type="EMBL" id="GGI81562.1"/>
    </source>
</evidence>
<dbReference type="EMBL" id="BMNM01000008">
    <property type="protein sequence ID" value="GGI81562.1"/>
    <property type="molecule type" value="Genomic_DNA"/>
</dbReference>
<dbReference type="PANTHER" id="PTHR11358">
    <property type="entry name" value="ARGINASE/AGMATINASE"/>
    <property type="match status" value="1"/>
</dbReference>
<keyword evidence="7" id="KW-1185">Reference proteome</keyword>
<comment type="similarity">
    <text evidence="3">Belongs to the arginase family.</text>
</comment>
<sequence length="298" mass="32683">MRFVRESMYKFIKDPGDIRIGEVVKRSWVSGDVGILGIPWDGAVGTRPGSRLAPARVRSWLYSSPYTFSNVSIVDLGDVDVVVGDHNETWRRVEETVNEALGLVRELIVIGGDSTSSYAAFRGLRKAVNGRLAYVLLDAHPDVRVITEGLTSGQVIRWIRGVDSNAYITIIGVRPHSNAPYLFDEARKLGVTIYTIDQVDSMGINAVVNEVVNNIGDRVAHLSINLDVVDPAFAPGVNSPSPGGFMSREVIRLVRELSVRLRPRVFDVVEVTPPFDVNDVTSMLASAIIVNAIWVGKT</sequence>
<reference evidence="7" key="3">
    <citation type="submission" date="2022-09" db="EMBL/GenBank/DDBJ databases">
        <title>Complete genome sequence of Vulcanisaeta souniana.</title>
        <authorList>
            <person name="Kato S."/>
            <person name="Itoh T."/>
            <person name="Ohkuma M."/>
        </authorList>
    </citation>
    <scope>NUCLEOTIDE SEQUENCE [LARGE SCALE GENOMIC DNA]</scope>
    <source>
        <strain evidence="7">JCM 11219</strain>
    </source>
</reference>
<keyword evidence="1" id="KW-0479">Metal-binding</keyword>
<dbReference type="GO" id="GO:0046872">
    <property type="term" value="F:metal ion binding"/>
    <property type="evidence" value="ECO:0007669"/>
    <property type="project" value="UniProtKB-KW"/>
</dbReference>
<evidence type="ECO:0000256" key="1">
    <source>
        <dbReference type="ARBA" id="ARBA00022723"/>
    </source>
</evidence>
<dbReference type="AlphaFoldDB" id="A0A830E2W6"/>
<dbReference type="PIRSF" id="PIRSF036979">
    <property type="entry name" value="Arginase"/>
    <property type="match status" value="1"/>
</dbReference>
<dbReference type="GeneID" id="76207495"/>
<name>A0A830E2W6_9CREN</name>
<accession>A0A830E2W6</accession>
<reference evidence="4" key="4">
    <citation type="journal article" date="2023" name="Microbiol. Resour. Announc.">
        <title>Complete Genome Sequence of Vulcanisaeta souniana Strain IC-059, a Hyperthermophilic Archaeon Isolated from Hot Spring Water in Japan.</title>
        <authorList>
            <person name="Kato S."/>
            <person name="Itoh T."/>
            <person name="Wu L."/>
            <person name="Ma J."/>
            <person name="Ohkuma M."/>
        </authorList>
    </citation>
    <scope>NUCLEOTIDE SEQUENCE</scope>
    <source>
        <strain evidence="4">JCM 11219</strain>
    </source>
</reference>
<evidence type="ECO:0000256" key="2">
    <source>
        <dbReference type="ARBA" id="ARBA00022801"/>
    </source>
</evidence>
<evidence type="ECO:0000313" key="7">
    <source>
        <dbReference type="Proteomes" id="UP001060771"/>
    </source>
</evidence>
<dbReference type="Proteomes" id="UP001060771">
    <property type="component" value="Chromosome"/>
</dbReference>
<reference evidence="5" key="2">
    <citation type="submission" date="2020-09" db="EMBL/GenBank/DDBJ databases">
        <authorList>
            <person name="Sun Q."/>
            <person name="Ohkuma M."/>
        </authorList>
    </citation>
    <scope>NUCLEOTIDE SEQUENCE</scope>
    <source>
        <strain evidence="5">JCM 11219</strain>
    </source>
</reference>
<evidence type="ECO:0000313" key="6">
    <source>
        <dbReference type="Proteomes" id="UP000657075"/>
    </source>
</evidence>
<proteinExistence type="inferred from homology"/>
<dbReference type="EMBL" id="AP026830">
    <property type="protein sequence ID" value="BDR92864.1"/>
    <property type="molecule type" value="Genomic_DNA"/>
</dbReference>
<protein>
    <submittedName>
        <fullName evidence="5">Arginase</fullName>
    </submittedName>
</protein>
<reference evidence="5" key="1">
    <citation type="journal article" date="2014" name="Int. J. Syst. Evol. Microbiol.">
        <title>Complete genome sequence of Corynebacterium casei LMG S-19264T (=DSM 44701T), isolated from a smear-ripened cheese.</title>
        <authorList>
            <consortium name="US DOE Joint Genome Institute (JGI-PGF)"/>
            <person name="Walter F."/>
            <person name="Albersmeier A."/>
            <person name="Kalinowski J."/>
            <person name="Ruckert C."/>
        </authorList>
    </citation>
    <scope>NUCLEOTIDE SEQUENCE</scope>
    <source>
        <strain evidence="5">JCM 11219</strain>
    </source>
</reference>
<dbReference type="GO" id="GO:0033389">
    <property type="term" value="P:putrescine biosynthetic process from arginine, via agmatine"/>
    <property type="evidence" value="ECO:0007669"/>
    <property type="project" value="TreeGrafter"/>
</dbReference>
<dbReference type="RefSeq" id="WP_188603634.1">
    <property type="nucleotide sequence ID" value="NZ_AP026830.1"/>
</dbReference>